<dbReference type="RefSeq" id="XP_045099396.1">
    <property type="nucleotide sequence ID" value="XM_045241828.1"/>
</dbReference>
<accession>B6IIV5</accession>
<organism evidence="2 3">
    <name type="scientific">Caenorhabditis briggsae</name>
    <dbReference type="NCBI Taxonomy" id="6238"/>
    <lineage>
        <taxon>Eukaryota</taxon>
        <taxon>Metazoa</taxon>
        <taxon>Ecdysozoa</taxon>
        <taxon>Nematoda</taxon>
        <taxon>Chromadorea</taxon>
        <taxon>Rhabditida</taxon>
        <taxon>Rhabditina</taxon>
        <taxon>Rhabditomorpha</taxon>
        <taxon>Rhabditoidea</taxon>
        <taxon>Rhabditidae</taxon>
        <taxon>Peloderinae</taxon>
        <taxon>Caenorhabditis</taxon>
    </lineage>
</organism>
<dbReference type="HOGENOM" id="CLU_3070679_0_0_1"/>
<dbReference type="GeneID" id="68916966"/>
<evidence type="ECO:0000313" key="2">
    <source>
        <dbReference type="EMBL" id="CAR99835.1"/>
    </source>
</evidence>
<dbReference type="CTD" id="68916966"/>
<evidence type="ECO:0000256" key="1">
    <source>
        <dbReference type="SAM" id="MobiDB-lite"/>
    </source>
</evidence>
<proteinExistence type="predicted"/>
<dbReference type="InParanoid" id="B6IIV5"/>
<dbReference type="KEGG" id="cbr:CBG_25480"/>
<protein>
    <submittedName>
        <fullName evidence="2">Protein CBG25480</fullName>
    </submittedName>
</protein>
<dbReference type="AlphaFoldDB" id="B6IIV5"/>
<reference evidence="2 3" key="2">
    <citation type="journal article" date="2011" name="PLoS Genet.">
        <title>Caenorhabditis briggsae recombinant inbred line genotypes reveal inter-strain incompatibility and the evolution of recombination.</title>
        <authorList>
            <person name="Ross J.A."/>
            <person name="Koboldt D.C."/>
            <person name="Staisch J.E."/>
            <person name="Chamberlin H.M."/>
            <person name="Gupta B.P."/>
            <person name="Miller R.D."/>
            <person name="Baird S.E."/>
            <person name="Haag E.S."/>
        </authorList>
    </citation>
    <scope>NUCLEOTIDE SEQUENCE [LARGE SCALE GENOMIC DNA]</scope>
    <source>
        <strain evidence="2 3">AF16</strain>
    </source>
</reference>
<gene>
    <name evidence="2" type="ORF">CBG25480</name>
    <name evidence="2" type="ORF">CBG_25480</name>
</gene>
<feature type="region of interest" description="Disordered" evidence="1">
    <location>
        <begin position="1"/>
        <end position="24"/>
    </location>
</feature>
<reference evidence="2 3" key="1">
    <citation type="journal article" date="2003" name="PLoS Biol.">
        <title>The genome sequence of Caenorhabditis briggsae: a platform for comparative genomics.</title>
        <authorList>
            <person name="Stein L.D."/>
            <person name="Bao Z."/>
            <person name="Blasiar D."/>
            <person name="Blumenthal T."/>
            <person name="Brent M.R."/>
            <person name="Chen N."/>
            <person name="Chinwalla A."/>
            <person name="Clarke L."/>
            <person name="Clee C."/>
            <person name="Coghlan A."/>
            <person name="Coulson A."/>
            <person name="D'Eustachio P."/>
            <person name="Fitch D.H."/>
            <person name="Fulton L.A."/>
            <person name="Fulton R.E."/>
            <person name="Griffiths-Jones S."/>
            <person name="Harris T.W."/>
            <person name="Hillier L.W."/>
            <person name="Kamath R."/>
            <person name="Kuwabara P.E."/>
            <person name="Mardis E.R."/>
            <person name="Marra M.A."/>
            <person name="Miner T.L."/>
            <person name="Minx P."/>
            <person name="Mullikin J.C."/>
            <person name="Plumb R.W."/>
            <person name="Rogers J."/>
            <person name="Schein J.E."/>
            <person name="Sohrmann M."/>
            <person name="Spieth J."/>
            <person name="Stajich J.E."/>
            <person name="Wei C."/>
            <person name="Willey D."/>
            <person name="Wilson R.K."/>
            <person name="Durbin R."/>
            <person name="Waterston R.H."/>
        </authorList>
    </citation>
    <scope>NUCLEOTIDE SEQUENCE [LARGE SCALE GENOMIC DNA]</scope>
    <source>
        <strain evidence="2 3">AF16</strain>
    </source>
</reference>
<evidence type="ECO:0000313" key="3">
    <source>
        <dbReference type="Proteomes" id="UP000008549"/>
    </source>
</evidence>
<dbReference type="EMBL" id="HE600919">
    <property type="protein sequence ID" value="CAR99835.1"/>
    <property type="molecule type" value="Genomic_DNA"/>
</dbReference>
<feature type="compositionally biased region" description="Basic and acidic residues" evidence="1">
    <location>
        <begin position="7"/>
        <end position="18"/>
    </location>
</feature>
<name>B6IIV5_CAEBR</name>
<sequence length="53" mass="6384">MKHKQKNRIEGKREKEEDSFFSNRVGRMNERGGLRQQVLREILKLEVSENQNL</sequence>
<dbReference type="Proteomes" id="UP000008549">
    <property type="component" value="Unassembled WGS sequence"/>
</dbReference>
<keyword evidence="3" id="KW-1185">Reference proteome</keyword>